<evidence type="ECO:0000313" key="2">
    <source>
        <dbReference type="Proteomes" id="UP000886851"/>
    </source>
</evidence>
<proteinExistence type="predicted"/>
<accession>A0A9D2CK78</accession>
<reference evidence="1" key="1">
    <citation type="journal article" date="2021" name="PeerJ">
        <title>Extensive microbial diversity within the chicken gut microbiome revealed by metagenomics and culture.</title>
        <authorList>
            <person name="Gilroy R."/>
            <person name="Ravi A."/>
            <person name="Getino M."/>
            <person name="Pursley I."/>
            <person name="Horton D.L."/>
            <person name="Alikhan N.F."/>
            <person name="Baker D."/>
            <person name="Gharbi K."/>
            <person name="Hall N."/>
            <person name="Watson M."/>
            <person name="Adriaenssens E.M."/>
            <person name="Foster-Nyarko E."/>
            <person name="Jarju S."/>
            <person name="Secka A."/>
            <person name="Antonio M."/>
            <person name="Oren A."/>
            <person name="Chaudhuri R.R."/>
            <person name="La Ragione R."/>
            <person name="Hildebrand F."/>
            <person name="Pallen M.J."/>
        </authorList>
    </citation>
    <scope>NUCLEOTIDE SEQUENCE</scope>
    <source>
        <strain evidence="1">Gambia2-208</strain>
    </source>
</reference>
<protein>
    <submittedName>
        <fullName evidence="1">Uncharacterized protein</fullName>
    </submittedName>
</protein>
<organism evidence="1 2">
    <name type="scientific">Candidatus Bacteroides pullicola</name>
    <dbReference type="NCBI Taxonomy" id="2838475"/>
    <lineage>
        <taxon>Bacteria</taxon>
        <taxon>Pseudomonadati</taxon>
        <taxon>Bacteroidota</taxon>
        <taxon>Bacteroidia</taxon>
        <taxon>Bacteroidales</taxon>
        <taxon>Bacteroidaceae</taxon>
        <taxon>Bacteroides</taxon>
    </lineage>
</organism>
<dbReference type="AlphaFoldDB" id="A0A9D2CK78"/>
<reference evidence="1" key="2">
    <citation type="submission" date="2021-04" db="EMBL/GenBank/DDBJ databases">
        <authorList>
            <person name="Gilroy R."/>
        </authorList>
    </citation>
    <scope>NUCLEOTIDE SEQUENCE</scope>
    <source>
        <strain evidence="1">Gambia2-208</strain>
    </source>
</reference>
<dbReference type="EMBL" id="DXCV01000029">
    <property type="protein sequence ID" value="HIY87698.1"/>
    <property type="molecule type" value="Genomic_DNA"/>
</dbReference>
<dbReference type="Proteomes" id="UP000886851">
    <property type="component" value="Unassembled WGS sequence"/>
</dbReference>
<name>A0A9D2CK78_9BACE</name>
<comment type="caution">
    <text evidence="1">The sequence shown here is derived from an EMBL/GenBank/DDBJ whole genome shotgun (WGS) entry which is preliminary data.</text>
</comment>
<evidence type="ECO:0000313" key="1">
    <source>
        <dbReference type="EMBL" id="HIY87698.1"/>
    </source>
</evidence>
<gene>
    <name evidence="1" type="ORF">H9824_03200</name>
</gene>
<sequence length="147" mass="16424">MKLSQSSLSQIEKAIGQAVSKYRGCEENVVSDIHLQANPTSGELMIFDDDDTPLATATLEEWANYDGNNFQADAERILSSVLNSMKTAGDFDKLTLMKPYSFVLVDEDKETIAELLLMDDDTLLLNEELLKGLDEELDAFLKDLLEK</sequence>